<organism evidence="1 2">
    <name type="scientific">Leucocoprinus leucothites</name>
    <dbReference type="NCBI Taxonomy" id="201217"/>
    <lineage>
        <taxon>Eukaryota</taxon>
        <taxon>Fungi</taxon>
        <taxon>Dikarya</taxon>
        <taxon>Basidiomycota</taxon>
        <taxon>Agaricomycotina</taxon>
        <taxon>Agaricomycetes</taxon>
        <taxon>Agaricomycetidae</taxon>
        <taxon>Agaricales</taxon>
        <taxon>Agaricineae</taxon>
        <taxon>Agaricaceae</taxon>
        <taxon>Leucocoprinus</taxon>
    </lineage>
</organism>
<dbReference type="Proteomes" id="UP000559027">
    <property type="component" value="Unassembled WGS sequence"/>
</dbReference>
<protein>
    <recommendedName>
        <fullName evidence="3">F-box domain-containing protein</fullName>
    </recommendedName>
</protein>
<gene>
    <name evidence="1" type="ORF">D9756_000108</name>
</gene>
<evidence type="ECO:0008006" key="3">
    <source>
        <dbReference type="Google" id="ProtNLM"/>
    </source>
</evidence>
<reference evidence="1 2" key="1">
    <citation type="journal article" date="2020" name="ISME J.">
        <title>Uncovering the hidden diversity of litter-decomposition mechanisms in mushroom-forming fungi.</title>
        <authorList>
            <person name="Floudas D."/>
            <person name="Bentzer J."/>
            <person name="Ahren D."/>
            <person name="Johansson T."/>
            <person name="Persson P."/>
            <person name="Tunlid A."/>
        </authorList>
    </citation>
    <scope>NUCLEOTIDE SEQUENCE [LARGE SCALE GENOMIC DNA]</scope>
    <source>
        <strain evidence="1 2">CBS 146.42</strain>
    </source>
</reference>
<keyword evidence="2" id="KW-1185">Reference proteome</keyword>
<name>A0A8H5GFX3_9AGAR</name>
<dbReference type="EMBL" id="JAACJO010000001">
    <property type="protein sequence ID" value="KAF5364262.1"/>
    <property type="molecule type" value="Genomic_DNA"/>
</dbReference>
<proteinExistence type="predicted"/>
<sequence length="453" mass="51980">MELDYSSLVAVRLTCKQFYNATKTIQFWLNHVQRLKEHSGYVLDFEESFYTEGELEEWVSRRYRMLEGIWSKSSPPRLQVRSLDLPVEIMRGFYDYEFLPGGRWLLCFGKDRALLMDTGGSISDPSCLTSLPYSHSNVQSQTSSYEQIEFACVVDHTKPRLSFLFAKTSQSNEVFTTSISQALLASEHSSNSTFTPRLHATFTHDVVPREDIDYSWVTALSSRYFAKIERLCSDSRMTVFDYSTTVGAENHPNLKGSCISLTNFRYCWALKFIHRSTLVAAYSSRVHVLEVIETETAGKPAIIQQLHVIEMDYAIYEYMSPVRWYQEYSQVTVYDDNNLPSLLTIPHDKSAPSFYRPFKIGDDYFPGGKSMQFGYSWAIRLSHPSGSDPPPVIEFVKYPWGSTGSEFVPWNIRVGVPNIDPIGMILAFSEEVGRLVTHWSRNDVRTIRVIDLV</sequence>
<accession>A0A8H5GFX3</accession>
<evidence type="ECO:0000313" key="2">
    <source>
        <dbReference type="Proteomes" id="UP000559027"/>
    </source>
</evidence>
<comment type="caution">
    <text evidence="1">The sequence shown here is derived from an EMBL/GenBank/DDBJ whole genome shotgun (WGS) entry which is preliminary data.</text>
</comment>
<dbReference type="OrthoDB" id="3068749at2759"/>
<dbReference type="AlphaFoldDB" id="A0A8H5GFX3"/>
<evidence type="ECO:0000313" key="1">
    <source>
        <dbReference type="EMBL" id="KAF5364262.1"/>
    </source>
</evidence>